<keyword evidence="5 7" id="KW-1133">Transmembrane helix</keyword>
<dbReference type="Gene3D" id="1.20.1630.10">
    <property type="entry name" value="Formate dehydrogenase/DMSO reductase domain"/>
    <property type="match status" value="1"/>
</dbReference>
<evidence type="ECO:0000256" key="3">
    <source>
        <dbReference type="ARBA" id="ARBA00022475"/>
    </source>
</evidence>
<dbReference type="HOGENOM" id="CLU_045348_1_0_9"/>
<dbReference type="EMBL" id="CM001441">
    <property type="protein sequence ID" value="EHQ87893.1"/>
    <property type="molecule type" value="Genomic_DNA"/>
</dbReference>
<evidence type="ECO:0000256" key="6">
    <source>
        <dbReference type="ARBA" id="ARBA00023136"/>
    </source>
</evidence>
<dbReference type="AlphaFoldDB" id="H5XSE1"/>
<dbReference type="RefSeq" id="WP_007779477.1">
    <property type="nucleotide sequence ID" value="NZ_CM001441.1"/>
</dbReference>
<feature type="transmembrane region" description="Helical" evidence="7">
    <location>
        <begin position="44"/>
        <end position="62"/>
    </location>
</feature>
<sequence>MGHWGWLIAIYLFLGGLGAGAYLTSFAAEKGLLGKTTNLNRVGYYVSAPLVAIGAFLLIFDLGQGLKKPWLIINMFLNFSSVMTWGIYILSAFIFVGLIKGYFVWKKKQTPDILTYVGAILALSTAAYTGMLLAVVEGVPFWNSYLMPVVFVVSALSTGLSLTSLLAHLFEEHQAHEARVNQVHLGLVGTEIAVLAAFFALIYSGSQGTVAKLSANLLLSESLAIPFWLLLVAIGLVGPLVYYVQQSRGQKKVLSAMKENDSQSSEVSKSGAGGSSKIVLLCDGAVMIGGLTLRCLIVFAALPVWNGLLG</sequence>
<gene>
    <name evidence="8" type="ORF">DesyoDRAFT_0716</name>
</gene>
<evidence type="ECO:0000313" key="8">
    <source>
        <dbReference type="EMBL" id="EHQ87893.1"/>
    </source>
</evidence>
<dbReference type="Pfam" id="PF03916">
    <property type="entry name" value="NrfD"/>
    <property type="match status" value="1"/>
</dbReference>
<keyword evidence="9" id="KW-1185">Reference proteome</keyword>
<keyword evidence="6 7" id="KW-0472">Membrane</keyword>
<keyword evidence="4 7" id="KW-0812">Transmembrane</keyword>
<feature type="transmembrane region" description="Helical" evidence="7">
    <location>
        <begin position="278"/>
        <end position="305"/>
    </location>
</feature>
<dbReference type="STRING" id="768710.DesyoDRAFT_0716"/>
<evidence type="ECO:0000256" key="2">
    <source>
        <dbReference type="ARBA" id="ARBA00008929"/>
    </source>
</evidence>
<dbReference type="InterPro" id="IPR052049">
    <property type="entry name" value="Electron_transfer_protein"/>
</dbReference>
<feature type="transmembrane region" description="Helical" evidence="7">
    <location>
        <begin position="6"/>
        <end position="23"/>
    </location>
</feature>
<comment type="subcellular location">
    <subcellularLocation>
        <location evidence="1">Cell membrane</location>
        <topology evidence="1">Multi-pass membrane protein</topology>
    </subcellularLocation>
</comment>
<dbReference type="InterPro" id="IPR005614">
    <property type="entry name" value="NrfD-like"/>
</dbReference>
<evidence type="ECO:0000313" key="9">
    <source>
        <dbReference type="Proteomes" id="UP000005104"/>
    </source>
</evidence>
<keyword evidence="3" id="KW-1003">Cell membrane</keyword>
<evidence type="ECO:0000256" key="5">
    <source>
        <dbReference type="ARBA" id="ARBA00022989"/>
    </source>
</evidence>
<dbReference type="Proteomes" id="UP000005104">
    <property type="component" value="Chromosome"/>
</dbReference>
<accession>H5XSE1</accession>
<feature type="transmembrane region" description="Helical" evidence="7">
    <location>
        <begin position="113"/>
        <end position="133"/>
    </location>
</feature>
<reference evidence="8 9" key="1">
    <citation type="submission" date="2011-11" db="EMBL/GenBank/DDBJ databases">
        <title>The Noncontiguous Finished genome of Desulfosporosinus youngiae DSM 17734.</title>
        <authorList>
            <consortium name="US DOE Joint Genome Institute (JGI-PGF)"/>
            <person name="Lucas S."/>
            <person name="Han J."/>
            <person name="Lapidus A."/>
            <person name="Cheng J.-F."/>
            <person name="Goodwin L."/>
            <person name="Pitluck S."/>
            <person name="Peters L."/>
            <person name="Ovchinnikova G."/>
            <person name="Lu M."/>
            <person name="Land M.L."/>
            <person name="Hauser L."/>
            <person name="Pester M."/>
            <person name="Spring S."/>
            <person name="Ollivier B."/>
            <person name="Rattei T."/>
            <person name="Klenk H.-P."/>
            <person name="Wagner M."/>
            <person name="Loy A."/>
            <person name="Woyke T.J."/>
        </authorList>
    </citation>
    <scope>NUCLEOTIDE SEQUENCE [LARGE SCALE GENOMIC DNA]</scope>
    <source>
        <strain evidence="8 9">DSM 17734</strain>
    </source>
</reference>
<feature type="transmembrane region" description="Helical" evidence="7">
    <location>
        <begin position="223"/>
        <end position="244"/>
    </location>
</feature>
<dbReference type="OrthoDB" id="9778963at2"/>
<organism evidence="8 9">
    <name type="scientific">Desulfosporosinus youngiae DSM 17734</name>
    <dbReference type="NCBI Taxonomy" id="768710"/>
    <lineage>
        <taxon>Bacteria</taxon>
        <taxon>Bacillati</taxon>
        <taxon>Bacillota</taxon>
        <taxon>Clostridia</taxon>
        <taxon>Eubacteriales</taxon>
        <taxon>Desulfitobacteriaceae</taxon>
        <taxon>Desulfosporosinus</taxon>
    </lineage>
</organism>
<protein>
    <submittedName>
        <fullName evidence="8">Formate-dependent nitrite reductase, membrane component</fullName>
    </submittedName>
</protein>
<feature type="transmembrane region" description="Helical" evidence="7">
    <location>
        <begin position="145"/>
        <end position="170"/>
    </location>
</feature>
<dbReference type="eggNOG" id="COG3301">
    <property type="taxonomic scope" value="Bacteria"/>
</dbReference>
<dbReference type="GO" id="GO:0005886">
    <property type="term" value="C:plasma membrane"/>
    <property type="evidence" value="ECO:0007669"/>
    <property type="project" value="UniProtKB-SubCell"/>
</dbReference>
<comment type="similarity">
    <text evidence="2">Belongs to the NrfD family.</text>
</comment>
<evidence type="ECO:0000256" key="1">
    <source>
        <dbReference type="ARBA" id="ARBA00004651"/>
    </source>
</evidence>
<name>H5XSE1_9FIRM</name>
<dbReference type="PANTHER" id="PTHR34856:SF2">
    <property type="entry name" value="PROTEIN NRFD"/>
    <property type="match status" value="1"/>
</dbReference>
<evidence type="ECO:0000256" key="4">
    <source>
        <dbReference type="ARBA" id="ARBA00022692"/>
    </source>
</evidence>
<proteinExistence type="inferred from homology"/>
<feature type="transmembrane region" description="Helical" evidence="7">
    <location>
        <begin position="182"/>
        <end position="203"/>
    </location>
</feature>
<feature type="transmembrane region" description="Helical" evidence="7">
    <location>
        <begin position="82"/>
        <end position="101"/>
    </location>
</feature>
<evidence type="ECO:0000256" key="7">
    <source>
        <dbReference type="SAM" id="Phobius"/>
    </source>
</evidence>
<dbReference type="PANTHER" id="PTHR34856">
    <property type="entry name" value="PROTEIN NRFD"/>
    <property type="match status" value="1"/>
</dbReference>